<organism evidence="2 3">
    <name type="scientific">Polarella glacialis</name>
    <name type="common">Dinoflagellate</name>
    <dbReference type="NCBI Taxonomy" id="89957"/>
    <lineage>
        <taxon>Eukaryota</taxon>
        <taxon>Sar</taxon>
        <taxon>Alveolata</taxon>
        <taxon>Dinophyceae</taxon>
        <taxon>Suessiales</taxon>
        <taxon>Suessiaceae</taxon>
        <taxon>Polarella</taxon>
    </lineage>
</organism>
<feature type="region of interest" description="Disordered" evidence="1">
    <location>
        <begin position="1"/>
        <end position="23"/>
    </location>
</feature>
<comment type="caution">
    <text evidence="2">The sequence shown here is derived from an EMBL/GenBank/DDBJ whole genome shotgun (WGS) entry which is preliminary data.</text>
</comment>
<evidence type="ECO:0000256" key="1">
    <source>
        <dbReference type="SAM" id="MobiDB-lite"/>
    </source>
</evidence>
<reference evidence="2" key="1">
    <citation type="submission" date="2021-02" db="EMBL/GenBank/DDBJ databases">
        <authorList>
            <person name="Dougan E. K."/>
            <person name="Rhodes N."/>
            <person name="Thang M."/>
            <person name="Chan C."/>
        </authorList>
    </citation>
    <scope>NUCLEOTIDE SEQUENCE</scope>
</reference>
<proteinExistence type="predicted"/>
<dbReference type="Proteomes" id="UP000626109">
    <property type="component" value="Unassembled WGS sequence"/>
</dbReference>
<dbReference type="AlphaFoldDB" id="A0A813IKH9"/>
<evidence type="ECO:0000313" key="3">
    <source>
        <dbReference type="Proteomes" id="UP000626109"/>
    </source>
</evidence>
<name>A0A813IKH9_POLGL</name>
<gene>
    <name evidence="2" type="ORF">PGLA2088_LOCUS9162</name>
</gene>
<protein>
    <submittedName>
        <fullName evidence="2">Uncharacterized protein</fullName>
    </submittedName>
</protein>
<evidence type="ECO:0000313" key="2">
    <source>
        <dbReference type="EMBL" id="CAE8651659.1"/>
    </source>
</evidence>
<sequence>MSSSSTDLYSRARGSVRSAADRDAAEHDARVLATIHANDALAVDELGRQNKKARNQHRGLLFEIRAAMSYADRECLIQHALDQAHVRAGSAESSAVAVPEARFKAGQSVLQWRAS</sequence>
<accession>A0A813IKH9</accession>
<dbReference type="EMBL" id="CAJNNW010010045">
    <property type="protein sequence ID" value="CAE8651659.1"/>
    <property type="molecule type" value="Genomic_DNA"/>
</dbReference>